<dbReference type="KEGG" id="stha:NCTC11429_02093"/>
<evidence type="ECO:0000256" key="3">
    <source>
        <dbReference type="ARBA" id="ARBA00022729"/>
    </source>
</evidence>
<feature type="domain" description="SusD-like N-terminal" evidence="8">
    <location>
        <begin position="82"/>
        <end position="243"/>
    </location>
</feature>
<dbReference type="STRING" id="1123265.GCA_000686625_00961"/>
<evidence type="ECO:0000313" key="12">
    <source>
        <dbReference type="Proteomes" id="UP001566204"/>
    </source>
</evidence>
<feature type="chain" id="PRO_5020410571" evidence="6">
    <location>
        <begin position="23"/>
        <end position="677"/>
    </location>
</feature>
<evidence type="ECO:0000313" key="11">
    <source>
        <dbReference type="Proteomes" id="UP000308196"/>
    </source>
</evidence>
<dbReference type="InterPro" id="IPR012944">
    <property type="entry name" value="SusD_RagB_dom"/>
</dbReference>
<proteinExistence type="inferred from homology"/>
<evidence type="ECO:0000313" key="9">
    <source>
        <dbReference type="EMBL" id="MEZ0452434.1"/>
    </source>
</evidence>
<organism evidence="10 11">
    <name type="scientific">Sphingobacterium thalpophilum</name>
    <dbReference type="NCBI Taxonomy" id="259"/>
    <lineage>
        <taxon>Bacteria</taxon>
        <taxon>Pseudomonadati</taxon>
        <taxon>Bacteroidota</taxon>
        <taxon>Sphingobacteriia</taxon>
        <taxon>Sphingobacteriales</taxon>
        <taxon>Sphingobacteriaceae</taxon>
        <taxon>Sphingobacterium</taxon>
    </lineage>
</organism>
<evidence type="ECO:0000256" key="1">
    <source>
        <dbReference type="ARBA" id="ARBA00004442"/>
    </source>
</evidence>
<comment type="similarity">
    <text evidence="2">Belongs to the SusD family.</text>
</comment>
<reference evidence="10 11" key="1">
    <citation type="submission" date="2019-05" db="EMBL/GenBank/DDBJ databases">
        <authorList>
            <consortium name="Pathogen Informatics"/>
        </authorList>
    </citation>
    <scope>NUCLEOTIDE SEQUENCE [LARGE SCALE GENOMIC DNA]</scope>
    <source>
        <strain evidence="10 11">NCTC11429</strain>
    </source>
</reference>
<feature type="signal peptide" evidence="6">
    <location>
        <begin position="1"/>
        <end position="22"/>
    </location>
</feature>
<evidence type="ECO:0000259" key="7">
    <source>
        <dbReference type="Pfam" id="PF07980"/>
    </source>
</evidence>
<feature type="domain" description="RagB/SusD" evidence="7">
    <location>
        <begin position="329"/>
        <end position="664"/>
    </location>
</feature>
<dbReference type="GO" id="GO:0009279">
    <property type="term" value="C:cell outer membrane"/>
    <property type="evidence" value="ECO:0007669"/>
    <property type="project" value="UniProtKB-SubCell"/>
</dbReference>
<dbReference type="InterPro" id="IPR011990">
    <property type="entry name" value="TPR-like_helical_dom_sf"/>
</dbReference>
<dbReference type="RefSeq" id="WP_028071951.1">
    <property type="nucleotide sequence ID" value="NZ_CP141191.1"/>
</dbReference>
<evidence type="ECO:0000313" key="10">
    <source>
        <dbReference type="EMBL" id="VTR38858.1"/>
    </source>
</evidence>
<dbReference type="Proteomes" id="UP000308196">
    <property type="component" value="Chromosome"/>
</dbReference>
<reference evidence="9 12" key="2">
    <citation type="submission" date="2024-06" db="EMBL/GenBank/DDBJ databases">
        <title>Soil Sphingobacterium thalpophilum.</title>
        <authorList>
            <person name="Yang J."/>
            <person name="Li J."/>
        </authorList>
    </citation>
    <scope>NUCLEOTIDE SEQUENCE [LARGE SCALE GENOMIC DNA]</scope>
    <source>
        <strain evidence="9 12">22g91tb</strain>
    </source>
</reference>
<dbReference type="Proteomes" id="UP001566204">
    <property type="component" value="Unassembled WGS sequence"/>
</dbReference>
<evidence type="ECO:0000256" key="2">
    <source>
        <dbReference type="ARBA" id="ARBA00006275"/>
    </source>
</evidence>
<dbReference type="SUPFAM" id="SSF48452">
    <property type="entry name" value="TPR-like"/>
    <property type="match status" value="1"/>
</dbReference>
<dbReference type="EMBL" id="LR590484">
    <property type="protein sequence ID" value="VTR38858.1"/>
    <property type="molecule type" value="Genomic_DNA"/>
</dbReference>
<keyword evidence="4" id="KW-0472">Membrane</keyword>
<keyword evidence="3 6" id="KW-0732">Signal</keyword>
<dbReference type="GeneID" id="78462821"/>
<dbReference type="Pfam" id="PF07980">
    <property type="entry name" value="SusD_RagB"/>
    <property type="match status" value="1"/>
</dbReference>
<protein>
    <submittedName>
        <fullName evidence="9 10">SusD family</fullName>
    </submittedName>
</protein>
<comment type="subcellular location">
    <subcellularLocation>
        <location evidence="1">Cell outer membrane</location>
    </subcellularLocation>
</comment>
<dbReference type="AlphaFoldDB" id="A0A4V6KQF2"/>
<sequence>MKKITIFKLALLSLLLTNQACKDNFLEEKSDLAAVKEDDVFKDPILARAYVDFVYGLFLPPNNAQTFVATQDATEDGKYSNTFTQTTDELAGETDYNKKWNMISYVNNHANKYFGQRMSASIGNNVWTRMKEINVFLAKIDQYGIDEATRNLLKGQLYFWRAYQYFQLVRLYGGVPLVLEPQTPVVGENEVNSIPRSSTAACIEQICKDLDMAKSLLPGRWDAANWGRITSGAAAALKGRVLLTYASPQFNPTDSRDRWEEAYKANLEAKNLLEQHGFGLFQTGGTANGKAWGDMFIVEGSANPEAVIVYGFNNLSSSVNTVKNNGWEQVIRPRALSGSGSISPTKQMLDAFPMLDGKDIHDPTSAYTYDAQKFYKNRDPRFSKTFVYNGALFPYGSGSEYRQWTYSWKNKNGSYVSTETQGANASGIYLKKGSDPNASGSSNGGAGFQQSGTDFIELRFAEVILNLAESAIGTNRLEEGMTEIKKIRARAGLENTDGAYGLSAAAGNRDKLFGAVINERKLEFAYEGKRFYDLRRWKLFETDSPTAQRLGVKPLNGTRRTGLLITVKNNGKEYIGDLDPLLRDGKSGNVPVVERQPGSYPPGIDNQEQYLDYLYDNYFTITEKDNLDPTNGSWSFTWYPQYYFFGLNQTILSASPYLQQTAGWDSMNGAGTFDPLK</sequence>
<accession>A0A4V6KQF2</accession>
<dbReference type="EMBL" id="JBEOQB010000003">
    <property type="protein sequence ID" value="MEZ0452434.1"/>
    <property type="molecule type" value="Genomic_DNA"/>
</dbReference>
<evidence type="ECO:0000256" key="5">
    <source>
        <dbReference type="ARBA" id="ARBA00023237"/>
    </source>
</evidence>
<evidence type="ECO:0000256" key="4">
    <source>
        <dbReference type="ARBA" id="ARBA00023136"/>
    </source>
</evidence>
<keyword evidence="5" id="KW-0998">Cell outer membrane</keyword>
<dbReference type="Pfam" id="PF14322">
    <property type="entry name" value="SusD-like_3"/>
    <property type="match status" value="1"/>
</dbReference>
<keyword evidence="12" id="KW-1185">Reference proteome</keyword>
<gene>
    <name evidence="9" type="ORF">ABTW24_12580</name>
    <name evidence="10" type="ORF">NCTC11429_02093</name>
</gene>
<name>A0A4V6KQF2_9SPHI</name>
<dbReference type="InterPro" id="IPR033985">
    <property type="entry name" value="SusD-like_N"/>
</dbReference>
<evidence type="ECO:0000259" key="8">
    <source>
        <dbReference type="Pfam" id="PF14322"/>
    </source>
</evidence>
<evidence type="ECO:0000256" key="6">
    <source>
        <dbReference type="SAM" id="SignalP"/>
    </source>
</evidence>
<dbReference type="Gene3D" id="1.25.40.390">
    <property type="match status" value="1"/>
</dbReference>